<evidence type="ECO:0000256" key="3">
    <source>
        <dbReference type="ARBA" id="ARBA00022692"/>
    </source>
</evidence>
<evidence type="ECO:0000256" key="7">
    <source>
        <dbReference type="ARBA" id="ARBA00023098"/>
    </source>
</evidence>
<evidence type="ECO:0000256" key="1">
    <source>
        <dbReference type="ARBA" id="ARBA00004374"/>
    </source>
</evidence>
<keyword evidence="8" id="KW-0496">Mitochondrion</keyword>
<evidence type="ECO:0000256" key="16">
    <source>
        <dbReference type="ARBA" id="ARBA00049298"/>
    </source>
</evidence>
<keyword evidence="3 22" id="KW-0812">Transmembrane</keyword>
<dbReference type="GO" id="GO:0005635">
    <property type="term" value="C:nuclear envelope"/>
    <property type="evidence" value="ECO:0007669"/>
    <property type="project" value="TreeGrafter"/>
</dbReference>
<evidence type="ECO:0000256" key="14">
    <source>
        <dbReference type="ARBA" id="ARBA00037916"/>
    </source>
</evidence>
<evidence type="ECO:0000256" key="12">
    <source>
        <dbReference type="ARBA" id="ARBA00023288"/>
    </source>
</evidence>
<dbReference type="Proteomes" id="UP001190700">
    <property type="component" value="Unassembled WGS sequence"/>
</dbReference>
<dbReference type="Pfam" id="PF01124">
    <property type="entry name" value="MAPEG"/>
    <property type="match status" value="1"/>
</dbReference>
<evidence type="ECO:0000313" key="23">
    <source>
        <dbReference type="EMBL" id="KAK3284702.1"/>
    </source>
</evidence>
<keyword evidence="4" id="KW-1000">Mitochondrion outer membrane</keyword>
<evidence type="ECO:0000256" key="6">
    <source>
        <dbReference type="ARBA" id="ARBA00023002"/>
    </source>
</evidence>
<dbReference type="EMBL" id="LGRX02002195">
    <property type="protein sequence ID" value="KAK3284702.1"/>
    <property type="molecule type" value="Genomic_DNA"/>
</dbReference>
<keyword evidence="2" id="KW-0808">Transferase</keyword>
<comment type="catalytic activity">
    <reaction evidence="16">
        <text>leukotriene C4 = leukotriene A4 + glutathione</text>
        <dbReference type="Rhea" id="RHEA:17617"/>
        <dbReference type="ChEBI" id="CHEBI:57463"/>
        <dbReference type="ChEBI" id="CHEBI:57925"/>
        <dbReference type="ChEBI" id="CHEBI:57973"/>
        <dbReference type="EC" id="4.4.1.20"/>
    </reaction>
    <physiologicalReaction direction="right-to-left" evidence="16">
        <dbReference type="Rhea" id="RHEA:17619"/>
    </physiologicalReaction>
</comment>
<dbReference type="GO" id="GO:0006629">
    <property type="term" value="P:lipid metabolic process"/>
    <property type="evidence" value="ECO:0007669"/>
    <property type="project" value="UniProtKB-KW"/>
</dbReference>
<evidence type="ECO:0000256" key="13">
    <source>
        <dbReference type="ARBA" id="ARBA00037884"/>
    </source>
</evidence>
<evidence type="ECO:0000256" key="19">
    <source>
        <dbReference type="ARBA" id="ARBA00075145"/>
    </source>
</evidence>
<name>A0AAE0LGV9_9CHLO</name>
<feature type="transmembrane region" description="Helical" evidence="22">
    <location>
        <begin position="115"/>
        <end position="140"/>
    </location>
</feature>
<evidence type="ECO:0000256" key="22">
    <source>
        <dbReference type="SAM" id="Phobius"/>
    </source>
</evidence>
<dbReference type="PANTHER" id="PTHR10250:SF26">
    <property type="entry name" value="GLUTATHIONE S-TRANSFERASE 3, MITOCHONDRIAL"/>
    <property type="match status" value="1"/>
</dbReference>
<dbReference type="SUPFAM" id="SSF161084">
    <property type="entry name" value="MAPEG domain-like"/>
    <property type="match status" value="1"/>
</dbReference>
<keyword evidence="7" id="KW-0443">Lipid metabolism</keyword>
<evidence type="ECO:0000256" key="2">
    <source>
        <dbReference type="ARBA" id="ARBA00022679"/>
    </source>
</evidence>
<dbReference type="AlphaFoldDB" id="A0AAE0LGV9"/>
<sequence length="185" mass="20604">MSLSGALSLRLPQPRSPFAKNSPRNTRPKIRGSRKHSICKCSGLIDLEPTYGVVAWTAASSYVLVQWQAVQVAIARRKYNVQYPTMYEIEKEDEASVFNCYQRAHQNTLEAYPSFLALLMLGGLAYPLVSSAAGGVWIAGRVVYSLGYYSGDPSQRMKGIWHNFGLLTLWVNTILFGAEQLDLLP</sequence>
<feature type="region of interest" description="Disordered" evidence="21">
    <location>
        <begin position="1"/>
        <end position="33"/>
    </location>
</feature>
<dbReference type="EC" id="4.4.1.20" evidence="15"/>
<dbReference type="FunFam" id="1.20.120.550:FF:000004">
    <property type="entry name" value="Microsomal glutathione S-transferase 3"/>
    <property type="match status" value="1"/>
</dbReference>
<comment type="pathway">
    <text evidence="13">Lipid metabolism; leukotriene C4 biosynthesis.</text>
</comment>
<evidence type="ECO:0000256" key="20">
    <source>
        <dbReference type="ARBA" id="ARBA00076908"/>
    </source>
</evidence>
<evidence type="ECO:0000256" key="11">
    <source>
        <dbReference type="ARBA" id="ARBA00023239"/>
    </source>
</evidence>
<evidence type="ECO:0000256" key="17">
    <source>
        <dbReference type="ARBA" id="ARBA00051411"/>
    </source>
</evidence>
<evidence type="ECO:0000256" key="18">
    <source>
        <dbReference type="ARBA" id="ARBA00069748"/>
    </source>
</evidence>
<evidence type="ECO:0000256" key="8">
    <source>
        <dbReference type="ARBA" id="ARBA00023128"/>
    </source>
</evidence>
<evidence type="ECO:0000256" key="21">
    <source>
        <dbReference type="SAM" id="MobiDB-lite"/>
    </source>
</evidence>
<dbReference type="GO" id="GO:0004602">
    <property type="term" value="F:glutathione peroxidase activity"/>
    <property type="evidence" value="ECO:0007669"/>
    <property type="project" value="TreeGrafter"/>
</dbReference>
<dbReference type="GO" id="GO:0005741">
    <property type="term" value="C:mitochondrial outer membrane"/>
    <property type="evidence" value="ECO:0007669"/>
    <property type="project" value="UniProtKB-SubCell"/>
</dbReference>
<keyword evidence="6" id="KW-0560">Oxidoreductase</keyword>
<keyword evidence="12" id="KW-0449">Lipoprotein</keyword>
<dbReference type="GO" id="GO:0004464">
    <property type="term" value="F:leukotriene-C4 synthase activity"/>
    <property type="evidence" value="ECO:0007669"/>
    <property type="project" value="UniProtKB-EC"/>
</dbReference>
<keyword evidence="5 22" id="KW-1133">Transmembrane helix</keyword>
<feature type="transmembrane region" description="Helical" evidence="22">
    <location>
        <begin position="160"/>
        <end position="178"/>
    </location>
</feature>
<keyword evidence="10" id="KW-0564">Palmitate</keyword>
<evidence type="ECO:0000313" key="24">
    <source>
        <dbReference type="Proteomes" id="UP001190700"/>
    </source>
</evidence>
<protein>
    <recommendedName>
        <fullName evidence="18">Glutathione S-transferase 3, mitochondrial</fullName>
        <ecNumber evidence="15">4.4.1.20</ecNumber>
    </recommendedName>
    <alternativeName>
        <fullName evidence="19">Glutathione peroxidase MGST3</fullName>
    </alternativeName>
    <alternativeName>
        <fullName evidence="20">LTC4 synthase MGST3</fullName>
    </alternativeName>
</protein>
<gene>
    <name evidence="23" type="ORF">CYMTET_7662</name>
</gene>
<comment type="subcellular location">
    <subcellularLocation>
        <location evidence="1">Mitochondrion outer membrane</location>
        <topology evidence="1">Multi-pass membrane protein</topology>
    </subcellularLocation>
</comment>
<dbReference type="InterPro" id="IPR001129">
    <property type="entry name" value="Membr-assoc_MAPEG"/>
</dbReference>
<comment type="pathway">
    <text evidence="14">Lipid metabolism; arachidonate metabolism.</text>
</comment>
<comment type="catalytic activity">
    <reaction evidence="17">
        <text>15-deoxy-Delta(12,14)-prostaglandin J2 + glutathione = 15-deoxy-Delta(12,14)-prostaglandin J2-S-(R)-glutathione</text>
        <dbReference type="Rhea" id="RHEA:75963"/>
        <dbReference type="ChEBI" id="CHEBI:57925"/>
        <dbReference type="ChEBI" id="CHEBI:85236"/>
        <dbReference type="ChEBI" id="CHEBI:194498"/>
    </reaction>
    <physiologicalReaction direction="left-to-right" evidence="17">
        <dbReference type="Rhea" id="RHEA:75964"/>
    </physiologicalReaction>
</comment>
<comment type="caution">
    <text evidence="23">The sequence shown here is derived from an EMBL/GenBank/DDBJ whole genome shotgun (WGS) entry which is preliminary data.</text>
</comment>
<evidence type="ECO:0000256" key="10">
    <source>
        <dbReference type="ARBA" id="ARBA00023139"/>
    </source>
</evidence>
<organism evidence="23 24">
    <name type="scientific">Cymbomonas tetramitiformis</name>
    <dbReference type="NCBI Taxonomy" id="36881"/>
    <lineage>
        <taxon>Eukaryota</taxon>
        <taxon>Viridiplantae</taxon>
        <taxon>Chlorophyta</taxon>
        <taxon>Pyramimonadophyceae</taxon>
        <taxon>Pyramimonadales</taxon>
        <taxon>Pyramimonadaceae</taxon>
        <taxon>Cymbomonas</taxon>
    </lineage>
</organism>
<dbReference type="InterPro" id="IPR023352">
    <property type="entry name" value="MAPEG-like_dom_sf"/>
</dbReference>
<accession>A0AAE0LGV9</accession>
<keyword evidence="24" id="KW-1185">Reference proteome</keyword>
<dbReference type="InterPro" id="IPR050997">
    <property type="entry name" value="MAPEG"/>
</dbReference>
<keyword evidence="11" id="KW-0456">Lyase</keyword>
<dbReference type="GO" id="GO:0006691">
    <property type="term" value="P:leukotriene metabolic process"/>
    <property type="evidence" value="ECO:0007669"/>
    <property type="project" value="UniProtKB-ARBA"/>
</dbReference>
<evidence type="ECO:0000256" key="9">
    <source>
        <dbReference type="ARBA" id="ARBA00023136"/>
    </source>
</evidence>
<keyword evidence="9 22" id="KW-0472">Membrane</keyword>
<evidence type="ECO:0000256" key="15">
    <source>
        <dbReference type="ARBA" id="ARBA00039056"/>
    </source>
</evidence>
<dbReference type="GO" id="GO:0004364">
    <property type="term" value="F:glutathione transferase activity"/>
    <property type="evidence" value="ECO:0007669"/>
    <property type="project" value="TreeGrafter"/>
</dbReference>
<dbReference type="Gene3D" id="1.20.120.550">
    <property type="entry name" value="Membrane associated eicosanoid/glutathione metabolism-like domain"/>
    <property type="match status" value="1"/>
</dbReference>
<reference evidence="23 24" key="1">
    <citation type="journal article" date="2015" name="Genome Biol. Evol.">
        <title>Comparative Genomics of a Bacterivorous Green Alga Reveals Evolutionary Causalities and Consequences of Phago-Mixotrophic Mode of Nutrition.</title>
        <authorList>
            <person name="Burns J.A."/>
            <person name="Paasch A."/>
            <person name="Narechania A."/>
            <person name="Kim E."/>
        </authorList>
    </citation>
    <scope>NUCLEOTIDE SEQUENCE [LARGE SCALE GENOMIC DNA]</scope>
    <source>
        <strain evidence="23 24">PLY_AMNH</strain>
    </source>
</reference>
<evidence type="ECO:0000256" key="4">
    <source>
        <dbReference type="ARBA" id="ARBA00022787"/>
    </source>
</evidence>
<evidence type="ECO:0000256" key="5">
    <source>
        <dbReference type="ARBA" id="ARBA00022989"/>
    </source>
</evidence>
<dbReference type="GO" id="GO:0005783">
    <property type="term" value="C:endoplasmic reticulum"/>
    <property type="evidence" value="ECO:0007669"/>
    <property type="project" value="TreeGrafter"/>
</dbReference>
<dbReference type="PANTHER" id="PTHR10250">
    <property type="entry name" value="MICROSOMAL GLUTATHIONE S-TRANSFERASE"/>
    <property type="match status" value="1"/>
</dbReference>
<proteinExistence type="predicted"/>